<evidence type="ECO:0000256" key="5">
    <source>
        <dbReference type="ARBA" id="ARBA00023242"/>
    </source>
</evidence>
<keyword evidence="3" id="KW-0238">DNA-binding</keyword>
<name>A0A4P1QVV0_LUPAN</name>
<evidence type="ECO:0000313" key="11">
    <source>
        <dbReference type="Proteomes" id="UP000188354"/>
    </source>
</evidence>
<feature type="compositionally biased region" description="Low complexity" evidence="8">
    <location>
        <begin position="377"/>
        <end position="386"/>
    </location>
</feature>
<feature type="compositionally biased region" description="Polar residues" evidence="8">
    <location>
        <begin position="329"/>
        <end position="357"/>
    </location>
</feature>
<evidence type="ECO:0000256" key="4">
    <source>
        <dbReference type="ARBA" id="ARBA00023163"/>
    </source>
</evidence>
<dbReference type="Proteomes" id="UP000188354">
    <property type="component" value="Chromosome LG16"/>
</dbReference>
<evidence type="ECO:0000256" key="2">
    <source>
        <dbReference type="ARBA" id="ARBA00023015"/>
    </source>
</evidence>
<dbReference type="GO" id="GO:0005634">
    <property type="term" value="C:nucleus"/>
    <property type="evidence" value="ECO:0007669"/>
    <property type="project" value="UniProtKB-SubCell"/>
</dbReference>
<evidence type="ECO:0000313" key="10">
    <source>
        <dbReference type="EMBL" id="OIV95963.1"/>
    </source>
</evidence>
<dbReference type="SUPFAM" id="SSF118290">
    <property type="entry name" value="WRKY DNA-binding domain"/>
    <property type="match status" value="2"/>
</dbReference>
<accession>A0A4P1QVV0</accession>
<dbReference type="FunFam" id="2.20.25.80:FF:000005">
    <property type="entry name" value="probable WRKY transcription factor 14"/>
    <property type="match status" value="1"/>
</dbReference>
<dbReference type="PANTHER" id="PTHR32096:SF18">
    <property type="entry name" value="DISEASE RESISTANCE PROTEIN RRS1B-RELATED"/>
    <property type="match status" value="1"/>
</dbReference>
<sequence length="683" mass="75790">MCSIFVPIMDNYQGDLTDIVRASTGGAYSTSSTTTSSSSQAAINNHFSHHHWQHHFSSDPINFSSSVLEEGANFGDPFSTLLRDPFSNMRDPFLHELDIMHNQGNNSSPYFNTTTTTTKNSSAEIISTSCGALEDAAPCFGVNTNTTSSSTSVFGHKIHEDNNIIRSSRPSSKNIFSNMIQISPNAAKLPLSPYDSTSPRAIKTSAMVSGNMINATNTSKDCLVDNTGAVQISSPRNPGLKRRKNQAKKVVCIPAPAAANSRQTGEVVPSDLWAWRKYGQKPIKGSPYPRGYYRCSSSKGCSARKQVERSRTDPNMLVITYTSEHNHPWPTQRNALAGSSRSQPSKNTNHTPTSKNSEISHKGITTTTTKPKEEQQESNNSEGNVSVKEEIEMEDIEKQIEMDDGEFSDGLSYKPSMLENSNSHNNQSHEDFFAELGEIEADPLNLLFTQGFNDQRESKALDPYHLFDWSGGGTTNSFEEPNSKRRGYYRCSSSKGCSARKQVERSRTDPNMLVITYTSEHNHPWPTQRNALAGSSRSQPSKNTNHTPTSKNSEISHKGITTTTTKPKEEQQESNNSEGNVSVKEEIEMEDIEKQIEMDDGEFSDGLSYKPSMLENSNSHNNQSHEDFFAELGEIEADPLNLLFTQGFNDQRESKALDPYHLFDWSGGGTTNSFEEPNSKRRL</sequence>
<feature type="region of interest" description="Disordered" evidence="8">
    <location>
        <begin position="518"/>
        <end position="586"/>
    </location>
</feature>
<keyword evidence="2" id="KW-0805">Transcription regulation</keyword>
<dbReference type="InterPro" id="IPR036576">
    <property type="entry name" value="WRKY_dom_sf"/>
</dbReference>
<feature type="compositionally biased region" description="Polar residues" evidence="8">
    <location>
        <begin position="525"/>
        <end position="553"/>
    </location>
</feature>
<evidence type="ECO:0000256" key="8">
    <source>
        <dbReference type="SAM" id="MobiDB-lite"/>
    </source>
</evidence>
<organism evidence="10 11">
    <name type="scientific">Lupinus angustifolius</name>
    <name type="common">Narrow-leaved blue lupine</name>
    <dbReference type="NCBI Taxonomy" id="3871"/>
    <lineage>
        <taxon>Eukaryota</taxon>
        <taxon>Viridiplantae</taxon>
        <taxon>Streptophyta</taxon>
        <taxon>Embryophyta</taxon>
        <taxon>Tracheophyta</taxon>
        <taxon>Spermatophyta</taxon>
        <taxon>Magnoliopsida</taxon>
        <taxon>eudicotyledons</taxon>
        <taxon>Gunneridae</taxon>
        <taxon>Pentapetalae</taxon>
        <taxon>rosids</taxon>
        <taxon>fabids</taxon>
        <taxon>Fabales</taxon>
        <taxon>Fabaceae</taxon>
        <taxon>Papilionoideae</taxon>
        <taxon>50 kb inversion clade</taxon>
        <taxon>genistoids sensu lato</taxon>
        <taxon>core genistoids</taxon>
        <taxon>Genisteae</taxon>
        <taxon>Lupinus</taxon>
    </lineage>
</organism>
<reference evidence="10 11" key="1">
    <citation type="journal article" date="2017" name="Plant Biotechnol. J.">
        <title>A comprehensive draft genome sequence for lupin (Lupinus angustifolius), an emerging health food: insights into plant-microbe interactions and legume evolution.</title>
        <authorList>
            <person name="Hane J.K."/>
            <person name="Ming Y."/>
            <person name="Kamphuis L.G."/>
            <person name="Nelson M.N."/>
            <person name="Garg G."/>
            <person name="Atkins C.A."/>
            <person name="Bayer P.E."/>
            <person name="Bravo A."/>
            <person name="Bringans S."/>
            <person name="Cannon S."/>
            <person name="Edwards D."/>
            <person name="Foley R."/>
            <person name="Gao L.L."/>
            <person name="Harrison M.J."/>
            <person name="Huang W."/>
            <person name="Hurgobin B."/>
            <person name="Li S."/>
            <person name="Liu C.W."/>
            <person name="McGrath A."/>
            <person name="Morahan G."/>
            <person name="Murray J."/>
            <person name="Weller J."/>
            <person name="Jian J."/>
            <person name="Singh K.B."/>
        </authorList>
    </citation>
    <scope>NUCLEOTIDE SEQUENCE [LARGE SCALE GENOMIC DNA]</scope>
    <source>
        <strain evidence="11">cv. Tanjil</strain>
        <tissue evidence="10">Whole plant</tissue>
    </source>
</reference>
<keyword evidence="5" id="KW-0539">Nucleus</keyword>
<comment type="subcellular location">
    <subcellularLocation>
        <location evidence="1">Nucleus</location>
    </subcellularLocation>
</comment>
<comment type="similarity">
    <text evidence="7">Belongs to the WRKY group II-e family.</text>
</comment>
<evidence type="ECO:0000259" key="9">
    <source>
        <dbReference type="PROSITE" id="PS50811"/>
    </source>
</evidence>
<feature type="domain" description="WRKY" evidence="9">
    <location>
        <begin position="482"/>
        <end position="526"/>
    </location>
</feature>
<dbReference type="Gene3D" id="2.20.25.80">
    <property type="entry name" value="WRKY domain"/>
    <property type="match status" value="2"/>
</dbReference>
<evidence type="ECO:0000256" key="1">
    <source>
        <dbReference type="ARBA" id="ARBA00004123"/>
    </source>
</evidence>
<dbReference type="PROSITE" id="PS50811">
    <property type="entry name" value="WRKY"/>
    <property type="match status" value="2"/>
</dbReference>
<dbReference type="GO" id="GO:0000976">
    <property type="term" value="F:transcription cis-regulatory region binding"/>
    <property type="evidence" value="ECO:0007669"/>
    <property type="project" value="TreeGrafter"/>
</dbReference>
<comment type="function">
    <text evidence="6">Transcription factor. Interacts specifically with the W box (5'-(T)TGAC[CT]-3'), a frequently occurring elicitor-responsive cis-acting element.</text>
</comment>
<evidence type="ECO:0000256" key="6">
    <source>
        <dbReference type="ARBA" id="ARBA00059805"/>
    </source>
</evidence>
<dbReference type="InterPro" id="IPR044810">
    <property type="entry name" value="WRKY_plant"/>
</dbReference>
<evidence type="ECO:0000256" key="7">
    <source>
        <dbReference type="ARBA" id="ARBA00060761"/>
    </source>
</evidence>
<feature type="compositionally biased region" description="Low complexity" evidence="8">
    <location>
        <begin position="573"/>
        <end position="582"/>
    </location>
</feature>
<dbReference type="EMBL" id="CM007376">
    <property type="protein sequence ID" value="OIV95963.1"/>
    <property type="molecule type" value="Genomic_DNA"/>
</dbReference>
<dbReference type="GO" id="GO:0003700">
    <property type="term" value="F:DNA-binding transcription factor activity"/>
    <property type="evidence" value="ECO:0007669"/>
    <property type="project" value="InterPro"/>
</dbReference>
<dbReference type="InterPro" id="IPR003657">
    <property type="entry name" value="WRKY_dom"/>
</dbReference>
<feature type="domain" description="WRKY" evidence="9">
    <location>
        <begin position="264"/>
        <end position="330"/>
    </location>
</feature>
<evidence type="ECO:0000256" key="3">
    <source>
        <dbReference type="ARBA" id="ARBA00023125"/>
    </source>
</evidence>
<dbReference type="Pfam" id="PF03106">
    <property type="entry name" value="WRKY"/>
    <property type="match status" value="2"/>
</dbReference>
<feature type="region of interest" description="Disordered" evidence="8">
    <location>
        <begin position="294"/>
        <end position="390"/>
    </location>
</feature>
<proteinExistence type="inferred from homology"/>
<dbReference type="AlphaFoldDB" id="A0A4P1QVV0"/>
<keyword evidence="11" id="KW-1185">Reference proteome</keyword>
<protein>
    <recommendedName>
        <fullName evidence="9">WRKY domain-containing protein</fullName>
    </recommendedName>
</protein>
<dbReference type="Gramene" id="OIV95963">
    <property type="protein sequence ID" value="OIV95963"/>
    <property type="gene ID" value="TanjilG_27067"/>
</dbReference>
<dbReference type="PANTHER" id="PTHR32096">
    <property type="entry name" value="WRKY TRANSCRIPTION FACTOR 30-RELATED-RELATED"/>
    <property type="match status" value="1"/>
</dbReference>
<keyword evidence="4" id="KW-0804">Transcription</keyword>
<gene>
    <name evidence="10" type="ORF">TanjilG_27067</name>
</gene>
<dbReference type="SMART" id="SM00774">
    <property type="entry name" value="WRKY"/>
    <property type="match status" value="2"/>
</dbReference>